<dbReference type="Pfam" id="PF14223">
    <property type="entry name" value="Retrotran_gag_2"/>
    <property type="match status" value="1"/>
</dbReference>
<dbReference type="Proteomes" id="UP001454036">
    <property type="component" value="Unassembled WGS sequence"/>
</dbReference>
<dbReference type="PANTHER" id="PTHR35317">
    <property type="entry name" value="OS04G0629600 PROTEIN"/>
    <property type="match status" value="1"/>
</dbReference>
<keyword evidence="2" id="KW-1185">Reference proteome</keyword>
<sequence length="149" mass="17057">MSKIQQLTTKFEALSMKKDESISSYNNKIKDIANEFFSLGEPMTEDKLVRKVLRTLPLKFESKVTTIEEAQNLTKMKLDELMGSLITYEINIDGRIESKKQNIALKSQIKDSEEVSGENITLMVRKFNRVFGKLNKRGYEGKGLNSEGR</sequence>
<comment type="caution">
    <text evidence="1">The sequence shown here is derived from an EMBL/GenBank/DDBJ whole genome shotgun (WGS) entry which is preliminary data.</text>
</comment>
<dbReference type="AlphaFoldDB" id="A0AAV3RV86"/>
<organism evidence="1 2">
    <name type="scientific">Lithospermum erythrorhizon</name>
    <name type="common">Purple gromwell</name>
    <name type="synonym">Lithospermum officinale var. erythrorhizon</name>
    <dbReference type="NCBI Taxonomy" id="34254"/>
    <lineage>
        <taxon>Eukaryota</taxon>
        <taxon>Viridiplantae</taxon>
        <taxon>Streptophyta</taxon>
        <taxon>Embryophyta</taxon>
        <taxon>Tracheophyta</taxon>
        <taxon>Spermatophyta</taxon>
        <taxon>Magnoliopsida</taxon>
        <taxon>eudicotyledons</taxon>
        <taxon>Gunneridae</taxon>
        <taxon>Pentapetalae</taxon>
        <taxon>asterids</taxon>
        <taxon>lamiids</taxon>
        <taxon>Boraginales</taxon>
        <taxon>Boraginaceae</taxon>
        <taxon>Boraginoideae</taxon>
        <taxon>Lithospermeae</taxon>
        <taxon>Lithospermum</taxon>
    </lineage>
</organism>
<dbReference type="EMBL" id="BAABME010012147">
    <property type="protein sequence ID" value="GAA0184765.1"/>
    <property type="molecule type" value="Genomic_DNA"/>
</dbReference>
<dbReference type="PANTHER" id="PTHR35317:SF35">
    <property type="entry name" value="DUF4219 DOMAIN-CONTAINING PROTEIN"/>
    <property type="match status" value="1"/>
</dbReference>
<proteinExistence type="predicted"/>
<name>A0AAV3RV86_LITER</name>
<evidence type="ECO:0000313" key="2">
    <source>
        <dbReference type="Proteomes" id="UP001454036"/>
    </source>
</evidence>
<evidence type="ECO:0008006" key="3">
    <source>
        <dbReference type="Google" id="ProtNLM"/>
    </source>
</evidence>
<accession>A0AAV3RV86</accession>
<gene>
    <name evidence="1" type="ORF">LIER_32053</name>
</gene>
<protein>
    <recommendedName>
        <fullName evidence="3">Gag-pol polyprotein</fullName>
    </recommendedName>
</protein>
<evidence type="ECO:0000313" key="1">
    <source>
        <dbReference type="EMBL" id="GAA0184765.1"/>
    </source>
</evidence>
<reference evidence="1 2" key="1">
    <citation type="submission" date="2024-01" db="EMBL/GenBank/DDBJ databases">
        <title>The complete chloroplast genome sequence of Lithospermum erythrorhizon: insights into the phylogenetic relationship among Boraginaceae species and the maternal lineages of purple gromwells.</title>
        <authorList>
            <person name="Okada T."/>
            <person name="Watanabe K."/>
        </authorList>
    </citation>
    <scope>NUCLEOTIDE SEQUENCE [LARGE SCALE GENOMIC DNA]</scope>
</reference>